<gene>
    <name evidence="5" type="primary">LRRC27</name>
</gene>
<dbReference type="Gene3D" id="3.80.10.10">
    <property type="entry name" value="Ribonuclease Inhibitor"/>
    <property type="match status" value="1"/>
</dbReference>
<evidence type="ECO:0000313" key="5">
    <source>
        <dbReference type="RefSeq" id="XP_060027056.1"/>
    </source>
</evidence>
<accession>A0ABM3VRW0</accession>
<dbReference type="RefSeq" id="XP_060027056.1">
    <property type="nucleotide sequence ID" value="XM_060171073.1"/>
</dbReference>
<dbReference type="PANTHER" id="PTHR48051">
    <property type="match status" value="1"/>
</dbReference>
<dbReference type="SUPFAM" id="SSF52075">
    <property type="entry name" value="Outer arm dynein light chain 1"/>
    <property type="match status" value="1"/>
</dbReference>
<keyword evidence="1" id="KW-0433">Leucine-rich repeat</keyword>
<dbReference type="InterPro" id="IPR001611">
    <property type="entry name" value="Leu-rich_rpt"/>
</dbReference>
<dbReference type="InterPro" id="IPR050216">
    <property type="entry name" value="LRR_domain-containing"/>
</dbReference>
<feature type="region of interest" description="Disordered" evidence="3">
    <location>
        <begin position="13"/>
        <end position="65"/>
    </location>
</feature>
<proteinExistence type="predicted"/>
<reference evidence="5" key="1">
    <citation type="submission" date="2025-08" db="UniProtKB">
        <authorList>
            <consortium name="RefSeq"/>
        </authorList>
    </citation>
    <scope>IDENTIFICATION</scope>
</reference>
<dbReference type="PROSITE" id="PS51450">
    <property type="entry name" value="LRR"/>
    <property type="match status" value="1"/>
</dbReference>
<dbReference type="Pfam" id="PF13855">
    <property type="entry name" value="LRR_8"/>
    <property type="match status" value="1"/>
</dbReference>
<protein>
    <submittedName>
        <fullName evidence="5">Leucine-rich repeat-containing protein 27 isoform X2</fullName>
    </submittedName>
</protein>
<keyword evidence="4" id="KW-1185">Reference proteome</keyword>
<name>A0ABM3VRW0_ERIEU</name>
<keyword evidence="2" id="KW-0677">Repeat</keyword>
<sequence length="433" mass="47866">MVLLSLQAEMEVASHLLSTPSPGQDPNPDPIPDPGPDPNPDPGDPNPDPTRSRPASAHRELGPGAMLPSTQILDLSERGLHHLGVVLPAPNLKQLHLQRNALCSIPEDFFQLLPHLTWLDLRYNRIRALPPGIGAHRHLKTLLLERNPIKMLPVELGRTTSLKALSLRLCPLEFPPQLVVQKGLAAILQFLRVCAATQGCSERLVPGGTAQEAVAGGQSGSGLLEGLDPGQRQGSTDPREDWPSTHEIRRFWALRQEIVGTEQAEALAGQLLPLELPPNLQAALRPQDQEPCHGLEQRDRQVLAQRREPRKEPQAGLPAPRGLVTLSSDLRASGRPVAKATWSWEQTVLPREGTSAQRMEGLARMLGQQRQTLARMRHREEPLEGLRKATQHLATGRELWEQMARLRRGQAWQRGCELPTLAAPQNMLFSTKY</sequence>
<dbReference type="GeneID" id="103123094"/>
<evidence type="ECO:0000256" key="1">
    <source>
        <dbReference type="ARBA" id="ARBA00022614"/>
    </source>
</evidence>
<feature type="region of interest" description="Disordered" evidence="3">
    <location>
        <begin position="212"/>
        <end position="244"/>
    </location>
</feature>
<evidence type="ECO:0000256" key="2">
    <source>
        <dbReference type="ARBA" id="ARBA00022737"/>
    </source>
</evidence>
<dbReference type="Proteomes" id="UP001652624">
    <property type="component" value="Chromosome 14"/>
</dbReference>
<dbReference type="SMART" id="SM00369">
    <property type="entry name" value="LRR_TYP"/>
    <property type="match status" value="3"/>
</dbReference>
<dbReference type="PANTHER" id="PTHR48051:SF35">
    <property type="entry name" value="LEUCINE-RICH REPEAT-CONTAINING PROTEIN 27"/>
    <property type="match status" value="1"/>
</dbReference>
<feature type="compositionally biased region" description="Pro residues" evidence="3">
    <location>
        <begin position="23"/>
        <end position="48"/>
    </location>
</feature>
<dbReference type="InterPro" id="IPR003591">
    <property type="entry name" value="Leu-rich_rpt_typical-subtyp"/>
</dbReference>
<dbReference type="InterPro" id="IPR032675">
    <property type="entry name" value="LRR_dom_sf"/>
</dbReference>
<organism evidence="4 5">
    <name type="scientific">Erinaceus europaeus</name>
    <name type="common">Western European hedgehog</name>
    <dbReference type="NCBI Taxonomy" id="9365"/>
    <lineage>
        <taxon>Eukaryota</taxon>
        <taxon>Metazoa</taxon>
        <taxon>Chordata</taxon>
        <taxon>Craniata</taxon>
        <taxon>Vertebrata</taxon>
        <taxon>Euteleostomi</taxon>
        <taxon>Mammalia</taxon>
        <taxon>Eutheria</taxon>
        <taxon>Laurasiatheria</taxon>
        <taxon>Eulipotyphla</taxon>
        <taxon>Erinaceidae</taxon>
        <taxon>Erinaceinae</taxon>
        <taxon>Erinaceus</taxon>
    </lineage>
</organism>
<evidence type="ECO:0000256" key="3">
    <source>
        <dbReference type="SAM" id="MobiDB-lite"/>
    </source>
</evidence>
<evidence type="ECO:0000313" key="4">
    <source>
        <dbReference type="Proteomes" id="UP001652624"/>
    </source>
</evidence>